<evidence type="ECO:0000313" key="3">
    <source>
        <dbReference type="Proteomes" id="UP000263900"/>
    </source>
</evidence>
<feature type="chain" id="PRO_5017601086" description="Gliding motility-associated C-terminal domain-containing protein" evidence="1">
    <location>
        <begin position="20"/>
        <end position="808"/>
    </location>
</feature>
<proteinExistence type="predicted"/>
<dbReference type="Proteomes" id="UP000263900">
    <property type="component" value="Chromosome"/>
</dbReference>
<reference evidence="2 3" key="1">
    <citation type="submission" date="2018-09" db="EMBL/GenBank/DDBJ databases">
        <title>Genome sequencing of strain 6GH32-13.</title>
        <authorList>
            <person name="Weon H.-Y."/>
            <person name="Heo J."/>
            <person name="Kwon S.-W."/>
        </authorList>
    </citation>
    <scope>NUCLEOTIDE SEQUENCE [LARGE SCALE GENOMIC DNA]</scope>
    <source>
        <strain evidence="2 3">5GH32-13</strain>
    </source>
</reference>
<gene>
    <name evidence="2" type="ORF">D3H65_16825</name>
</gene>
<protein>
    <recommendedName>
        <fullName evidence="4">Gliding motility-associated C-terminal domain-containing protein</fullName>
    </recommendedName>
</protein>
<organism evidence="2 3">
    <name type="scientific">Paraflavitalea soli</name>
    <dbReference type="NCBI Taxonomy" id="2315862"/>
    <lineage>
        <taxon>Bacteria</taxon>
        <taxon>Pseudomonadati</taxon>
        <taxon>Bacteroidota</taxon>
        <taxon>Chitinophagia</taxon>
        <taxon>Chitinophagales</taxon>
        <taxon>Chitinophagaceae</taxon>
        <taxon>Paraflavitalea</taxon>
    </lineage>
</organism>
<dbReference type="InterPro" id="IPR015943">
    <property type="entry name" value="WD40/YVTN_repeat-like_dom_sf"/>
</dbReference>
<name>A0A3B7MR69_9BACT</name>
<dbReference type="AlphaFoldDB" id="A0A3B7MR69"/>
<keyword evidence="1" id="KW-0732">Signal</keyword>
<feature type="signal peptide" evidence="1">
    <location>
        <begin position="1"/>
        <end position="19"/>
    </location>
</feature>
<dbReference type="EMBL" id="CP032157">
    <property type="protein sequence ID" value="AXY75540.1"/>
    <property type="molecule type" value="Genomic_DNA"/>
</dbReference>
<sequence>MKAYLLFCIIITCMRSAHAQQEMNNWFFGYNAGLNFSSGAPVATPGSLRGWEGCSAMSDRYGNLLFYTDGITVWNRSHLVMANGTNLNGDTLCTQSALITGYPGNDSLFYIFTVAKEAEAKGLQYSLVDMRLNGGLGDVVAAQKNIPLLTPVCEKVTAVKHLNTNDIWVITHKFGSDEFYVYAVNCAGLNTTPQISAAGNIANRITNTIGYLKASPDGNKLAMAGFTSVVEVFDFNAATGVVTNPRIIAGNPNNITGPYGVEFSPNSKLLYASESYNNNGSGAYYIFQYKVDTPNIADSRIAIDSGYGNTAGAMQLGPDSNIYIAYDQQPFLGAITHPDSVGRACRHIKQYVNLPAGTISGVGLPAFVAGYNRTLLGKDTIVCEGEQVVARVNLPGTTYLWQDGSTLDSLVMNAPGLYWVEIRHNNCIYRDSVRVIWRTRPVVNLGKDTALCANAFPLLLQSPFPGANYLWQDGSANSSYTINGQGLYWMEASLNGCVARDSISVTTRPVTTFNLGNDTSVCEKEQVIVSVAASFNDYSWSNGTKVNSIIIKDSGLYWCEAVNQAGCAWRDSIHVDIRPLPVFSLGNDSVLCEGAVWLLDVTQAGDQFRWQDGSSQSRYQVNKEGAYYVEVSKARCSASDTVTVTYKLKPRPDLGPDKVMCPGQVLVLEPGLHGIPYTWQNGSDQTSFTVTEPGIYSVSVTNECGTVRDEVVVTKGSCKIAIPNAFTPGKGQNNTFRVLNATGLKIFSLRVFNRWGQLLYQTSDPTRGWDGNLAGVLQPAGSYIYMVSYLDDTSGKSILHKGIITLIR</sequence>
<dbReference type="OrthoDB" id="9765926at2"/>
<evidence type="ECO:0008006" key="4">
    <source>
        <dbReference type="Google" id="ProtNLM"/>
    </source>
</evidence>
<dbReference type="Pfam" id="PF13585">
    <property type="entry name" value="CHU_C"/>
    <property type="match status" value="1"/>
</dbReference>
<dbReference type="NCBIfam" id="TIGR04131">
    <property type="entry name" value="Bac_Flav_CTERM"/>
    <property type="match status" value="1"/>
</dbReference>
<keyword evidence="3" id="KW-1185">Reference proteome</keyword>
<evidence type="ECO:0000256" key="1">
    <source>
        <dbReference type="SAM" id="SignalP"/>
    </source>
</evidence>
<dbReference type="KEGG" id="pseg:D3H65_16825"/>
<dbReference type="SUPFAM" id="SSF75011">
    <property type="entry name" value="3-carboxy-cis,cis-mucoante lactonizing enzyme"/>
    <property type="match status" value="1"/>
</dbReference>
<accession>A0A3B7MR69</accession>
<dbReference type="Gene3D" id="2.130.10.10">
    <property type="entry name" value="YVTN repeat-like/Quinoprotein amine dehydrogenase"/>
    <property type="match status" value="1"/>
</dbReference>
<evidence type="ECO:0000313" key="2">
    <source>
        <dbReference type="EMBL" id="AXY75540.1"/>
    </source>
</evidence>
<dbReference type="InterPro" id="IPR026341">
    <property type="entry name" value="T9SS_type_B"/>
</dbReference>